<evidence type="ECO:0000313" key="8">
    <source>
        <dbReference type="EMBL" id="GEL20910.1"/>
    </source>
</evidence>
<keyword evidence="3 6" id="KW-1133">Transmembrane helix</keyword>
<evidence type="ECO:0000313" key="9">
    <source>
        <dbReference type="Proteomes" id="UP000321328"/>
    </source>
</evidence>
<feature type="transmembrane region" description="Helical" evidence="6">
    <location>
        <begin position="173"/>
        <end position="195"/>
    </location>
</feature>
<feature type="domain" description="DUF202" evidence="7">
    <location>
        <begin position="137"/>
        <end position="201"/>
    </location>
</feature>
<accession>A0A511D7Y2</accession>
<dbReference type="InterPro" id="IPR003807">
    <property type="entry name" value="DUF202"/>
</dbReference>
<dbReference type="Proteomes" id="UP000321328">
    <property type="component" value="Unassembled WGS sequence"/>
</dbReference>
<comment type="caution">
    <text evidence="8">The sequence shown here is derived from an EMBL/GenBank/DDBJ whole genome shotgun (WGS) entry which is preliminary data.</text>
</comment>
<dbReference type="GO" id="GO:0012505">
    <property type="term" value="C:endomembrane system"/>
    <property type="evidence" value="ECO:0007669"/>
    <property type="project" value="UniProtKB-SubCell"/>
</dbReference>
<sequence length="240" mass="25770">MRGGHYRGETSGHPPDLAATGLVPLMADRIRTSRSGFGGCGRRMLRTAVATLLTGVCHRSSDASESHRNTFLVNPRGGRPSDYSHARTFSLAKVCEVEHNLGSRRRRKSAGATDDGEPADRRRPSRIYEVGSEPDPRFTMANERTLLAWLRTALAFVVTGIAATALQDHVARPAFIGIVAGGACLTGTIAAIAAYGRWQRIELSLRLQRPLPDPRVAGLLVVALVVLAAAGVVTLVWDAL</sequence>
<evidence type="ECO:0000259" key="7">
    <source>
        <dbReference type="Pfam" id="PF02656"/>
    </source>
</evidence>
<dbReference type="AlphaFoldDB" id="A0A511D7Y2"/>
<keyword evidence="9" id="KW-1185">Reference proteome</keyword>
<evidence type="ECO:0000256" key="4">
    <source>
        <dbReference type="ARBA" id="ARBA00023136"/>
    </source>
</evidence>
<evidence type="ECO:0000256" key="6">
    <source>
        <dbReference type="SAM" id="Phobius"/>
    </source>
</evidence>
<evidence type="ECO:0000256" key="1">
    <source>
        <dbReference type="ARBA" id="ARBA00004127"/>
    </source>
</evidence>
<organism evidence="8 9">
    <name type="scientific">Pseudonocardia asaccharolytica DSM 44247 = NBRC 16224</name>
    <dbReference type="NCBI Taxonomy" id="1123024"/>
    <lineage>
        <taxon>Bacteria</taxon>
        <taxon>Bacillati</taxon>
        <taxon>Actinomycetota</taxon>
        <taxon>Actinomycetes</taxon>
        <taxon>Pseudonocardiales</taxon>
        <taxon>Pseudonocardiaceae</taxon>
        <taxon>Pseudonocardia</taxon>
    </lineage>
</organism>
<comment type="subcellular location">
    <subcellularLocation>
        <location evidence="1">Endomembrane system</location>
        <topology evidence="1">Multi-pass membrane protein</topology>
    </subcellularLocation>
</comment>
<evidence type="ECO:0000256" key="5">
    <source>
        <dbReference type="SAM" id="MobiDB-lite"/>
    </source>
</evidence>
<keyword evidence="2 6" id="KW-0812">Transmembrane</keyword>
<gene>
    <name evidence="8" type="ORF">PA7_47470</name>
</gene>
<protein>
    <recommendedName>
        <fullName evidence="7">DUF202 domain-containing protein</fullName>
    </recommendedName>
</protein>
<evidence type="ECO:0000256" key="2">
    <source>
        <dbReference type="ARBA" id="ARBA00022692"/>
    </source>
</evidence>
<dbReference type="STRING" id="1123024.GCA_000423625_04363"/>
<reference evidence="8 9" key="1">
    <citation type="submission" date="2019-07" db="EMBL/GenBank/DDBJ databases">
        <title>Whole genome shotgun sequence of Pseudonocardia asaccharolytica NBRC 16224.</title>
        <authorList>
            <person name="Hosoyama A."/>
            <person name="Uohara A."/>
            <person name="Ohji S."/>
            <person name="Ichikawa N."/>
        </authorList>
    </citation>
    <scope>NUCLEOTIDE SEQUENCE [LARGE SCALE GENOMIC DNA]</scope>
    <source>
        <strain evidence="8 9">NBRC 16224</strain>
    </source>
</reference>
<feature type="transmembrane region" description="Helical" evidence="6">
    <location>
        <begin position="146"/>
        <end position="167"/>
    </location>
</feature>
<dbReference type="Pfam" id="PF02656">
    <property type="entry name" value="DUF202"/>
    <property type="match status" value="1"/>
</dbReference>
<dbReference type="EMBL" id="BJVI01000110">
    <property type="protein sequence ID" value="GEL20910.1"/>
    <property type="molecule type" value="Genomic_DNA"/>
</dbReference>
<evidence type="ECO:0000256" key="3">
    <source>
        <dbReference type="ARBA" id="ARBA00022989"/>
    </source>
</evidence>
<proteinExistence type="predicted"/>
<feature type="region of interest" description="Disordered" evidence="5">
    <location>
        <begin position="102"/>
        <end position="134"/>
    </location>
</feature>
<keyword evidence="4 6" id="KW-0472">Membrane</keyword>
<feature type="transmembrane region" description="Helical" evidence="6">
    <location>
        <begin position="216"/>
        <end position="237"/>
    </location>
</feature>
<name>A0A511D7Y2_9PSEU</name>